<dbReference type="Proteomes" id="UP000034749">
    <property type="component" value="Unassembled WGS sequence"/>
</dbReference>
<dbReference type="EMBL" id="LBZW01000008">
    <property type="protein sequence ID" value="KKR79451.1"/>
    <property type="molecule type" value="Genomic_DNA"/>
</dbReference>
<dbReference type="PANTHER" id="PTHR35458:SF2">
    <property type="entry name" value="SLR0755 PROTEIN"/>
    <property type="match status" value="1"/>
</dbReference>
<evidence type="ECO:0000259" key="1">
    <source>
        <dbReference type="Pfam" id="PF01936"/>
    </source>
</evidence>
<feature type="domain" description="NYN" evidence="1">
    <location>
        <begin position="10"/>
        <end position="149"/>
    </location>
</feature>
<evidence type="ECO:0000313" key="3">
    <source>
        <dbReference type="Proteomes" id="UP000034749"/>
    </source>
</evidence>
<gene>
    <name evidence="2" type="ORF">UU24_C0008G0014</name>
</gene>
<dbReference type="InterPro" id="IPR021139">
    <property type="entry name" value="NYN"/>
</dbReference>
<sequence length="163" mass="18838">MKVKKGNYAFIDAQNVHLGIKSLGWDLDWKKFRIHLKEKYNITTAYLFIGFIQTNQNLYSSLQKAGYILIFKPIIFDGEGKVKGNCDADLVLHSVLEKDNYDKAIIVTSDGDFYSLVRYLYENHKLLCVLSPYVKTCSKLLKKEAKEKIYSMDNLKKKLRKGA</sequence>
<name>A0A0G0TX99_9BACT</name>
<proteinExistence type="predicted"/>
<evidence type="ECO:0000313" key="2">
    <source>
        <dbReference type="EMBL" id="KKR79451.1"/>
    </source>
</evidence>
<organism evidence="2 3">
    <name type="scientific">Candidatus Nomurabacteria bacterium GW2011_GWA2_40_9</name>
    <dbReference type="NCBI Taxonomy" id="1618734"/>
    <lineage>
        <taxon>Bacteria</taxon>
        <taxon>Candidatus Nomuraibacteriota</taxon>
    </lineage>
</organism>
<dbReference type="GO" id="GO:0004540">
    <property type="term" value="F:RNA nuclease activity"/>
    <property type="evidence" value="ECO:0007669"/>
    <property type="project" value="InterPro"/>
</dbReference>
<dbReference type="PANTHER" id="PTHR35458">
    <property type="entry name" value="SLR0755 PROTEIN"/>
    <property type="match status" value="1"/>
</dbReference>
<dbReference type="Gene3D" id="3.40.50.1010">
    <property type="entry name" value="5'-nuclease"/>
    <property type="match status" value="1"/>
</dbReference>
<reference evidence="2 3" key="1">
    <citation type="journal article" date="2015" name="Nature">
        <title>rRNA introns, odd ribosomes, and small enigmatic genomes across a large radiation of phyla.</title>
        <authorList>
            <person name="Brown C.T."/>
            <person name="Hug L.A."/>
            <person name="Thomas B.C."/>
            <person name="Sharon I."/>
            <person name="Castelle C.J."/>
            <person name="Singh A."/>
            <person name="Wilkins M.J."/>
            <person name="Williams K.H."/>
            <person name="Banfield J.F."/>
        </authorList>
    </citation>
    <scope>NUCLEOTIDE SEQUENCE [LARGE SCALE GENOMIC DNA]</scope>
</reference>
<protein>
    <recommendedName>
        <fullName evidence="1">NYN domain-containing protein</fullName>
    </recommendedName>
</protein>
<dbReference type="AlphaFoldDB" id="A0A0G0TX99"/>
<accession>A0A0G0TX99</accession>
<dbReference type="InterPro" id="IPR047140">
    <property type="entry name" value="LabA"/>
</dbReference>
<dbReference type="Pfam" id="PF01936">
    <property type="entry name" value="NYN"/>
    <property type="match status" value="1"/>
</dbReference>
<comment type="caution">
    <text evidence="2">The sequence shown here is derived from an EMBL/GenBank/DDBJ whole genome shotgun (WGS) entry which is preliminary data.</text>
</comment>